<protein>
    <submittedName>
        <fullName evidence="1">Uncharacterized protein</fullName>
    </submittedName>
</protein>
<proteinExistence type="predicted"/>
<accession>A0A1X7TJX2</accession>
<dbReference type="AlphaFoldDB" id="A0A1X7TJX2"/>
<reference evidence="1" key="1">
    <citation type="submission" date="2017-05" db="UniProtKB">
        <authorList>
            <consortium name="EnsemblMetazoa"/>
        </authorList>
    </citation>
    <scope>IDENTIFICATION</scope>
</reference>
<name>A0A1X7TJX2_AMPQE</name>
<evidence type="ECO:0000313" key="1">
    <source>
        <dbReference type="EnsemblMetazoa" id="Aqu2.1.15034_001"/>
    </source>
</evidence>
<organism evidence="1">
    <name type="scientific">Amphimedon queenslandica</name>
    <name type="common">Sponge</name>
    <dbReference type="NCBI Taxonomy" id="400682"/>
    <lineage>
        <taxon>Eukaryota</taxon>
        <taxon>Metazoa</taxon>
        <taxon>Porifera</taxon>
        <taxon>Demospongiae</taxon>
        <taxon>Heteroscleromorpha</taxon>
        <taxon>Haplosclerida</taxon>
        <taxon>Niphatidae</taxon>
        <taxon>Amphimedon</taxon>
    </lineage>
</organism>
<sequence>MVLSLLPGIDQKTYSCFPVCPVCLLIKMLIIAKIN</sequence>
<dbReference type="InParanoid" id="A0A1X7TJX2"/>
<dbReference type="EnsemblMetazoa" id="Aqu2.1.15034_001">
    <property type="protein sequence ID" value="Aqu2.1.15034_001"/>
    <property type="gene ID" value="Aqu2.1.15034"/>
</dbReference>